<name>A0AAE1AB77_9GAST</name>
<evidence type="ECO:0000313" key="2">
    <source>
        <dbReference type="EMBL" id="KAK3784315.1"/>
    </source>
</evidence>
<reference evidence="2" key="1">
    <citation type="journal article" date="2023" name="G3 (Bethesda)">
        <title>A reference genome for the long-term kleptoplast-retaining sea slug Elysia crispata morphotype clarki.</title>
        <authorList>
            <person name="Eastman K.E."/>
            <person name="Pendleton A.L."/>
            <person name="Shaikh M.A."/>
            <person name="Suttiyut T."/>
            <person name="Ogas R."/>
            <person name="Tomko P."/>
            <person name="Gavelis G."/>
            <person name="Widhalm J.R."/>
            <person name="Wisecaver J.H."/>
        </authorList>
    </citation>
    <scope>NUCLEOTIDE SEQUENCE</scope>
    <source>
        <strain evidence="2">ECLA1</strain>
    </source>
</reference>
<comment type="caution">
    <text evidence="2">The sequence shown here is derived from an EMBL/GenBank/DDBJ whole genome shotgun (WGS) entry which is preliminary data.</text>
</comment>
<protein>
    <submittedName>
        <fullName evidence="2">Uncharacterized protein</fullName>
    </submittedName>
</protein>
<evidence type="ECO:0000256" key="1">
    <source>
        <dbReference type="SAM" id="MobiDB-lite"/>
    </source>
</evidence>
<accession>A0AAE1AB77</accession>
<dbReference type="AlphaFoldDB" id="A0AAE1AB77"/>
<feature type="compositionally biased region" description="Basic and acidic residues" evidence="1">
    <location>
        <begin position="77"/>
        <end position="86"/>
    </location>
</feature>
<feature type="region of interest" description="Disordered" evidence="1">
    <location>
        <begin position="1"/>
        <end position="86"/>
    </location>
</feature>
<dbReference type="Proteomes" id="UP001283361">
    <property type="component" value="Unassembled WGS sequence"/>
</dbReference>
<keyword evidence="3" id="KW-1185">Reference proteome</keyword>
<gene>
    <name evidence="2" type="ORF">RRG08_015130</name>
</gene>
<sequence>MKSNYQREEKHSNSKTGQPKNTREKDCNHGHSHPGCKALFIEEEEKEELEERSTKCREKKASEAGRQVRRRTSPVLKEGKTSKGLF</sequence>
<dbReference type="EMBL" id="JAWDGP010002284">
    <property type="protein sequence ID" value="KAK3784315.1"/>
    <property type="molecule type" value="Genomic_DNA"/>
</dbReference>
<evidence type="ECO:0000313" key="3">
    <source>
        <dbReference type="Proteomes" id="UP001283361"/>
    </source>
</evidence>
<feature type="compositionally biased region" description="Basic and acidic residues" evidence="1">
    <location>
        <begin position="1"/>
        <end position="12"/>
    </location>
</feature>
<organism evidence="2 3">
    <name type="scientific">Elysia crispata</name>
    <name type="common">lettuce slug</name>
    <dbReference type="NCBI Taxonomy" id="231223"/>
    <lineage>
        <taxon>Eukaryota</taxon>
        <taxon>Metazoa</taxon>
        <taxon>Spiralia</taxon>
        <taxon>Lophotrochozoa</taxon>
        <taxon>Mollusca</taxon>
        <taxon>Gastropoda</taxon>
        <taxon>Heterobranchia</taxon>
        <taxon>Euthyneura</taxon>
        <taxon>Panpulmonata</taxon>
        <taxon>Sacoglossa</taxon>
        <taxon>Placobranchoidea</taxon>
        <taxon>Plakobranchidae</taxon>
        <taxon>Elysia</taxon>
    </lineage>
</organism>
<feature type="compositionally biased region" description="Basic and acidic residues" evidence="1">
    <location>
        <begin position="49"/>
        <end position="63"/>
    </location>
</feature>
<proteinExistence type="predicted"/>